<dbReference type="Gene3D" id="3.30.420.40">
    <property type="match status" value="2"/>
</dbReference>
<dbReference type="Pfam" id="PF00012">
    <property type="entry name" value="HSP70"/>
    <property type="match status" value="1"/>
</dbReference>
<dbReference type="FunFam" id="3.30.420.40:FF:000046">
    <property type="entry name" value="Chaperone protein HscA"/>
    <property type="match status" value="1"/>
</dbReference>
<dbReference type="PRINTS" id="PR00301">
    <property type="entry name" value="HEATSHOCK70"/>
</dbReference>
<dbReference type="PROSITE" id="PS00297">
    <property type="entry name" value="HSP70_1"/>
    <property type="match status" value="1"/>
</dbReference>
<proteinExistence type="inferred from homology"/>
<reference evidence="5 6" key="1">
    <citation type="journal article" date="2016" name="Genome Biol. Evol.">
        <title>Gene Family Evolution Reflects Adaptation to Soil Environmental Stressors in the Genome of the Collembolan Orchesella cincta.</title>
        <authorList>
            <person name="Faddeeva-Vakhrusheva A."/>
            <person name="Derks M.F."/>
            <person name="Anvar S.Y."/>
            <person name="Agamennone V."/>
            <person name="Suring W."/>
            <person name="Smit S."/>
            <person name="van Straalen N.M."/>
            <person name="Roelofs D."/>
        </authorList>
    </citation>
    <scope>NUCLEOTIDE SEQUENCE [LARGE SCALE GENOMIC DNA]</scope>
    <source>
        <tissue evidence="5">Mixed pool</tissue>
    </source>
</reference>
<comment type="similarity">
    <text evidence="1">Belongs to the heat shock protein 70 family.</text>
</comment>
<dbReference type="InterPro" id="IPR013126">
    <property type="entry name" value="Hsp_70_fam"/>
</dbReference>
<comment type="caution">
    <text evidence="5">The sequence shown here is derived from an EMBL/GenBank/DDBJ whole genome shotgun (WGS) entry which is preliminary data.</text>
</comment>
<evidence type="ECO:0000256" key="4">
    <source>
        <dbReference type="ARBA" id="ARBA00023186"/>
    </source>
</evidence>
<dbReference type="OrthoDB" id="434160at2759"/>
<dbReference type="GO" id="GO:0140662">
    <property type="term" value="F:ATP-dependent protein folding chaperone"/>
    <property type="evidence" value="ECO:0007669"/>
    <property type="project" value="InterPro"/>
</dbReference>
<gene>
    <name evidence="5" type="ORF">Ocin01_20054</name>
</gene>
<evidence type="ECO:0000313" key="5">
    <source>
        <dbReference type="EMBL" id="ODM86628.1"/>
    </source>
</evidence>
<dbReference type="CDD" id="cd24028">
    <property type="entry name" value="ASKHA_NBD_HSP70_HSPA1-like"/>
    <property type="match status" value="1"/>
</dbReference>
<keyword evidence="5" id="KW-0346">Stress response</keyword>
<dbReference type="InterPro" id="IPR036543">
    <property type="entry name" value="Guanylate-bd_C_sf"/>
</dbReference>
<dbReference type="FunFam" id="3.90.640.10:FF:000010">
    <property type="entry name" value="heat shock 70 kDa protein 14"/>
    <property type="match status" value="1"/>
</dbReference>
<sequence>MSSSYKEFLPLLGKNEQISGESKLLLDVENLDIVLFKTEDKPLHIISVVQTSTNKSIKLLENILSHLQTLQNQGINGNNSASHTLPTSEIKIPEQNTSATWIFEDPFILKNSENEKVAVIILYTVSQSDTPAEITNALIGCNLLASSTVVVDCWRTLPKTVIQQVGLSLQYSLQVEQKSFPIPIRSLAFFIRDWSFPDEFPYGSSGGKLYLDKIFSQMTKLPEKDKILKSIDQISCLLLPYVVSSSLYSDGLSNTLELESNFQNIVSGFLDAMVENNANANQVAASDNSMATSLKSLFEYYVAATNSSGLLTAASVSENWFGNTVSAHHGSGSAADFGSTLSLDLPKNEQAFQSNNEGALKTTAFKNRNTAVEASIADYVTQYLLTNGLQNSRMVEEDDLYRSILIFIEKLTTDLKKIFKVEKTENLYIDDLNNELESSLKKECKNFIKLNLNEGTQKDEVIRSTHAYILAEYIEGLTEKLKSQKFFLNELFLNACHNQAADNSIQMLLSDNNDRSEESVKKMKNFLLEAFNKIQSEQNCEEEYLDKWLHHLFTEFEQLYLDELNQSEDDYSITIESFIAQQDERIDEILQEFKDKCLQVVQGEKLEAVLEELKDNLDNKFSDKLESFAQHLQKLESNSKLLDAQTLYKKTTSEFLKGQEWVETSDFDSHNNSILNQTYNDYIEFINIKTMPMSLALTYEGYRSTLSADIIKFKEEFSKQRRRLLYIKALVHRSFQQYQSQMTEGLASIYDCNTLMCLHDNSKQQVLSTFNESEIGKEDFQLSEMYMRQLEIDIENEFKELKEIFEMKSNASTATINAALETARKMYSEDMEKHLNNHAFLSPTELENKHKDTSERAIQICFQSNSFLNDHHKNVLQDIIDAVYHKYRQQNYMNFSMEPTIGIDLGTTYCCVATYRQGNVITIPNSIGKKTTPSYVAYCKAGTQSIGEPAKSRAYENPGETIFDAKRIIGRRFNDPVLQDDIRLWPFTVVNENEVPKILVDGIARDPEEVSGRLLKELKEDAERILQKKIVKAVVTVPAYFSDGQRQATKDAAEIAGLQVLRILNEPTAAAVAYSLQYTQGLERNVLIFDLGGGTFDVSVLKMSKGKIKALAHGGDTHLGGEDFDRNLMKYCAREFRRNHNIDLFRGKDSTEKQTKDQVRRRIKRLQGECERKKIELSSVRDVVVSIDRLYENMDLSVPVTRAIFEDLNEDLFSKTIEVVIKVLEDSEIDRSAIDDIVLVGGSTRIPKVQELLTSFFNGKALNCSINPDESVANGAAIMAAYLNGTLSSKDYKEVEDVIPMSIGVEVYGGGFSIIIPKSTVYPVSVTERFKTAYNNQTCVQITIYQGEHPIAEKNKHLGDFYLNHIPPMEAGKENIDVEMG</sequence>
<dbReference type="InterPro" id="IPR018181">
    <property type="entry name" value="Heat_shock_70_CS"/>
</dbReference>
<dbReference type="PANTHER" id="PTHR19375">
    <property type="entry name" value="HEAT SHOCK PROTEIN 70KDA"/>
    <property type="match status" value="1"/>
</dbReference>
<protein>
    <submittedName>
        <fullName evidence="5">Heat shock cognate 71 kDa protein</fullName>
    </submittedName>
</protein>
<dbReference type="InterPro" id="IPR043129">
    <property type="entry name" value="ATPase_NBD"/>
</dbReference>
<keyword evidence="4" id="KW-0143">Chaperone</keyword>
<dbReference type="PROSITE" id="PS01036">
    <property type="entry name" value="HSP70_3"/>
    <property type="match status" value="1"/>
</dbReference>
<evidence type="ECO:0000313" key="6">
    <source>
        <dbReference type="Proteomes" id="UP000094527"/>
    </source>
</evidence>
<dbReference type="Gene3D" id="3.40.50.300">
    <property type="entry name" value="P-loop containing nucleotide triphosphate hydrolases"/>
    <property type="match status" value="1"/>
</dbReference>
<dbReference type="InterPro" id="IPR029047">
    <property type="entry name" value="HSP70_peptide-bd_sf"/>
</dbReference>
<dbReference type="GO" id="GO:0003924">
    <property type="term" value="F:GTPase activity"/>
    <property type="evidence" value="ECO:0007669"/>
    <property type="project" value="InterPro"/>
</dbReference>
<evidence type="ECO:0000256" key="2">
    <source>
        <dbReference type="ARBA" id="ARBA00022741"/>
    </source>
</evidence>
<dbReference type="GO" id="GO:0005524">
    <property type="term" value="F:ATP binding"/>
    <property type="evidence" value="ECO:0007669"/>
    <property type="project" value="UniProtKB-KW"/>
</dbReference>
<name>A0A1D2M0Y9_ORCCI</name>
<evidence type="ECO:0000256" key="3">
    <source>
        <dbReference type="ARBA" id="ARBA00022840"/>
    </source>
</evidence>
<dbReference type="Gene3D" id="2.60.34.10">
    <property type="entry name" value="Substrate Binding Domain Of DNAk, Chain A, domain 1"/>
    <property type="match status" value="1"/>
</dbReference>
<dbReference type="Gene3D" id="3.90.640.10">
    <property type="entry name" value="Actin, Chain A, domain 4"/>
    <property type="match status" value="1"/>
</dbReference>
<dbReference type="SUPFAM" id="SSF53067">
    <property type="entry name" value="Actin-like ATPase domain"/>
    <property type="match status" value="2"/>
</dbReference>
<dbReference type="SUPFAM" id="SSF48340">
    <property type="entry name" value="Interferon-induced guanylate-binding protein 1 (GBP1), C-terminal domain"/>
    <property type="match status" value="1"/>
</dbReference>
<dbReference type="EMBL" id="LJIJ01007903">
    <property type="protein sequence ID" value="ODM86628.1"/>
    <property type="molecule type" value="Genomic_DNA"/>
</dbReference>
<dbReference type="Gene3D" id="1.20.58.420">
    <property type="entry name" value="AHSP"/>
    <property type="match status" value="1"/>
</dbReference>
<organism evidence="5 6">
    <name type="scientific">Orchesella cincta</name>
    <name type="common">Springtail</name>
    <name type="synonym">Podura cincta</name>
    <dbReference type="NCBI Taxonomy" id="48709"/>
    <lineage>
        <taxon>Eukaryota</taxon>
        <taxon>Metazoa</taxon>
        <taxon>Ecdysozoa</taxon>
        <taxon>Arthropoda</taxon>
        <taxon>Hexapoda</taxon>
        <taxon>Collembola</taxon>
        <taxon>Entomobryomorpha</taxon>
        <taxon>Entomobryoidea</taxon>
        <taxon>Orchesellidae</taxon>
        <taxon>Orchesellinae</taxon>
        <taxon>Orchesella</taxon>
    </lineage>
</organism>
<evidence type="ECO:0000256" key="1">
    <source>
        <dbReference type="ARBA" id="ARBA00007381"/>
    </source>
</evidence>
<dbReference type="PROSITE" id="PS00329">
    <property type="entry name" value="HSP70_2"/>
    <property type="match status" value="1"/>
</dbReference>
<keyword evidence="3" id="KW-0067">ATP-binding</keyword>
<dbReference type="GO" id="GO:0005525">
    <property type="term" value="F:GTP binding"/>
    <property type="evidence" value="ECO:0007669"/>
    <property type="project" value="InterPro"/>
</dbReference>
<keyword evidence="6" id="KW-1185">Reference proteome</keyword>
<dbReference type="InterPro" id="IPR027417">
    <property type="entry name" value="P-loop_NTPase"/>
</dbReference>
<keyword evidence="2" id="KW-0547">Nucleotide-binding</keyword>
<accession>A0A1D2M0Y9</accession>
<dbReference type="SUPFAM" id="SSF100920">
    <property type="entry name" value="Heat shock protein 70kD (HSP70), peptide-binding domain"/>
    <property type="match status" value="1"/>
</dbReference>
<dbReference type="Proteomes" id="UP000094527">
    <property type="component" value="Unassembled WGS sequence"/>
</dbReference>
<dbReference type="STRING" id="48709.A0A1D2M0Y9"/>